<evidence type="ECO:0000313" key="2">
    <source>
        <dbReference type="Proteomes" id="UP000288405"/>
    </source>
</evidence>
<accession>A0A432WRD7</accession>
<reference evidence="1 2" key="1">
    <citation type="journal article" date="2011" name="Front. Microbiol.">
        <title>Genomic signatures of strain selection and enhancement in Bacillus atrophaeus var. globigii, a historical biowarfare simulant.</title>
        <authorList>
            <person name="Gibbons H.S."/>
            <person name="Broomall S.M."/>
            <person name="McNew L.A."/>
            <person name="Daligault H."/>
            <person name="Chapman C."/>
            <person name="Bruce D."/>
            <person name="Karavis M."/>
            <person name="Krepps M."/>
            <person name="McGregor P.A."/>
            <person name="Hong C."/>
            <person name="Park K.H."/>
            <person name="Akmal A."/>
            <person name="Feldman A."/>
            <person name="Lin J.S."/>
            <person name="Chang W.E."/>
            <person name="Higgs B.W."/>
            <person name="Demirev P."/>
            <person name="Lindquist J."/>
            <person name="Liem A."/>
            <person name="Fochler E."/>
            <person name="Read T.D."/>
            <person name="Tapia R."/>
            <person name="Johnson S."/>
            <person name="Bishop-Lilly K.A."/>
            <person name="Detter C."/>
            <person name="Han C."/>
            <person name="Sozhamannan S."/>
            <person name="Rosenzweig C.N."/>
            <person name="Skowronski E.W."/>
        </authorList>
    </citation>
    <scope>NUCLEOTIDE SEQUENCE [LARGE SCALE GENOMIC DNA]</scope>
    <source>
        <strain evidence="1 2">GYP-17</strain>
    </source>
</reference>
<sequence>MERLLTYRDNNALEEVCWDLVCREDFELYLKLPEDELDIELPLFWPAIHDGTVSLMPGETYYLAMEREGNFLTPISVHADDDADAPRVRLSMRQIGDGVATMVSIQNPYEYPLKLHAHVIDFESQIFPISTCSVAPDSVTFSSLAHPIPEYFFTHFRLLPGVRSVCDY</sequence>
<dbReference type="Proteomes" id="UP000288405">
    <property type="component" value="Unassembled WGS sequence"/>
</dbReference>
<name>A0A432WRD7_9GAMM</name>
<organism evidence="1 2">
    <name type="scientific">Aliidiomarina sanyensis</name>
    <dbReference type="NCBI Taxonomy" id="1249555"/>
    <lineage>
        <taxon>Bacteria</taxon>
        <taxon>Pseudomonadati</taxon>
        <taxon>Pseudomonadota</taxon>
        <taxon>Gammaproteobacteria</taxon>
        <taxon>Alteromonadales</taxon>
        <taxon>Idiomarinaceae</taxon>
        <taxon>Aliidiomarina</taxon>
    </lineage>
</organism>
<keyword evidence="2" id="KW-1185">Reference proteome</keyword>
<evidence type="ECO:0000313" key="1">
    <source>
        <dbReference type="EMBL" id="RUO36289.1"/>
    </source>
</evidence>
<protein>
    <submittedName>
        <fullName evidence="1">Uncharacterized protein</fullName>
    </submittedName>
</protein>
<gene>
    <name evidence="1" type="ORF">CWE11_00270</name>
</gene>
<comment type="caution">
    <text evidence="1">The sequence shown here is derived from an EMBL/GenBank/DDBJ whole genome shotgun (WGS) entry which is preliminary data.</text>
</comment>
<proteinExistence type="predicted"/>
<dbReference type="AlphaFoldDB" id="A0A432WRD7"/>
<dbReference type="EMBL" id="PIPM01000001">
    <property type="protein sequence ID" value="RUO36289.1"/>
    <property type="molecule type" value="Genomic_DNA"/>
</dbReference>